<dbReference type="GO" id="GO:0006508">
    <property type="term" value="P:proteolysis"/>
    <property type="evidence" value="ECO:0007669"/>
    <property type="project" value="UniProtKB-KW"/>
</dbReference>
<organism evidence="5 6">
    <name type="scientific">Zingiber officinale</name>
    <name type="common">Ginger</name>
    <name type="synonym">Amomum zingiber</name>
    <dbReference type="NCBI Taxonomy" id="94328"/>
    <lineage>
        <taxon>Eukaryota</taxon>
        <taxon>Viridiplantae</taxon>
        <taxon>Streptophyta</taxon>
        <taxon>Embryophyta</taxon>
        <taxon>Tracheophyta</taxon>
        <taxon>Spermatophyta</taxon>
        <taxon>Magnoliopsida</taxon>
        <taxon>Liliopsida</taxon>
        <taxon>Zingiberales</taxon>
        <taxon>Zingiberaceae</taxon>
        <taxon>Zingiber</taxon>
    </lineage>
</organism>
<keyword evidence="3" id="KW-0378">Hydrolase</keyword>
<dbReference type="PROSITE" id="PS51858">
    <property type="entry name" value="PPPDE"/>
    <property type="match status" value="1"/>
</dbReference>
<dbReference type="SMART" id="SM01179">
    <property type="entry name" value="DUF862"/>
    <property type="match status" value="1"/>
</dbReference>
<feature type="domain" description="PPPDE" evidence="4">
    <location>
        <begin position="123"/>
        <end position="260"/>
    </location>
</feature>
<dbReference type="InterPro" id="IPR042266">
    <property type="entry name" value="PPPDE_sf"/>
</dbReference>
<dbReference type="Pfam" id="PF05903">
    <property type="entry name" value="Peptidase_C97"/>
    <property type="match status" value="1"/>
</dbReference>
<dbReference type="Gene3D" id="3.90.1720.30">
    <property type="entry name" value="PPPDE domains"/>
    <property type="match status" value="1"/>
</dbReference>
<dbReference type="PANTHER" id="PTHR12378">
    <property type="entry name" value="DESUMOYLATING ISOPEPTIDASE"/>
    <property type="match status" value="1"/>
</dbReference>
<comment type="caution">
    <text evidence="5">The sequence shown here is derived from an EMBL/GenBank/DDBJ whole genome shotgun (WGS) entry which is preliminary data.</text>
</comment>
<sequence length="363" mass="41123">MTGRGGVPALRVWSEEEGCLETPPEKGASGLIYLRRAKSVFLLSPEISVFEFWLEFPSLHFDSLIKGFANLISVFFYMSRMMKLTSRKDYWKSMVQLRSGRKSPIPFCVFPKLESTSTSSGSAPVYLNVYDLTPINGYMYWLGLGIYHTGVEVHGIEYAYGAHDYSTSGVFEVEPHQCPGFRFRKSIFMGTTQLNPRQIREFVELESQNYNGDAYHLIVKNCNHFCKDIIFKLTGNSIPKWVNRLANIGSCCNCILPESLKVTAIHQDPDSQTNDAERRLRTTFSCLSSISSRPQHWFTSSIFLPSSLAGSFSTWEFQWPTAKALKDHNNQACDRIDKKSVIPISESLSAESIHQDELSKKNG</sequence>
<keyword evidence="6" id="KW-1185">Reference proteome</keyword>
<dbReference type="PANTHER" id="PTHR12378:SF48">
    <property type="entry name" value="PUTATIVE THIOL PEPTIDASE FAMILY PROTEIN-RELATED"/>
    <property type="match status" value="1"/>
</dbReference>
<evidence type="ECO:0000313" key="6">
    <source>
        <dbReference type="Proteomes" id="UP000734854"/>
    </source>
</evidence>
<dbReference type="GO" id="GO:0101005">
    <property type="term" value="F:deubiquitinase activity"/>
    <property type="evidence" value="ECO:0007669"/>
    <property type="project" value="TreeGrafter"/>
</dbReference>
<evidence type="ECO:0000313" key="5">
    <source>
        <dbReference type="EMBL" id="KAG6471769.1"/>
    </source>
</evidence>
<name>A0A8J5EV13_ZINOF</name>
<gene>
    <name evidence="5" type="ORF">ZIOFF_069215</name>
</gene>
<comment type="similarity">
    <text evidence="1">Belongs to the DeSI family.</text>
</comment>
<evidence type="ECO:0000256" key="2">
    <source>
        <dbReference type="ARBA" id="ARBA00022670"/>
    </source>
</evidence>
<dbReference type="InterPro" id="IPR008580">
    <property type="entry name" value="PPPDE_dom"/>
</dbReference>
<dbReference type="GO" id="GO:0016579">
    <property type="term" value="P:protein deubiquitination"/>
    <property type="evidence" value="ECO:0007669"/>
    <property type="project" value="TreeGrafter"/>
</dbReference>
<evidence type="ECO:0000256" key="3">
    <source>
        <dbReference type="ARBA" id="ARBA00022801"/>
    </source>
</evidence>
<reference evidence="5 6" key="1">
    <citation type="submission" date="2020-08" db="EMBL/GenBank/DDBJ databases">
        <title>Plant Genome Project.</title>
        <authorList>
            <person name="Zhang R.-G."/>
        </authorList>
    </citation>
    <scope>NUCLEOTIDE SEQUENCE [LARGE SCALE GENOMIC DNA]</scope>
    <source>
        <tissue evidence="5">Rhizome</tissue>
    </source>
</reference>
<keyword evidence="2" id="KW-0645">Protease</keyword>
<protein>
    <recommendedName>
        <fullName evidence="4">PPPDE domain-containing protein</fullName>
    </recommendedName>
</protein>
<evidence type="ECO:0000256" key="1">
    <source>
        <dbReference type="ARBA" id="ARBA00008140"/>
    </source>
</evidence>
<evidence type="ECO:0000259" key="4">
    <source>
        <dbReference type="PROSITE" id="PS51858"/>
    </source>
</evidence>
<dbReference type="EMBL" id="JACMSC010000020">
    <property type="protein sequence ID" value="KAG6471769.1"/>
    <property type="molecule type" value="Genomic_DNA"/>
</dbReference>
<dbReference type="AlphaFoldDB" id="A0A8J5EV13"/>
<accession>A0A8J5EV13</accession>
<dbReference type="Proteomes" id="UP000734854">
    <property type="component" value="Unassembled WGS sequence"/>
</dbReference>
<proteinExistence type="inferred from homology"/>